<sequence>MVKNNVFTRRTFIAGAAALLATFNTRAASALTGSEAESLVVQAVNDINRIIASGKSENAMLRDFERVFASYADVPTVALSALGPAGRSASNGEKRAYIGAFQDYFTRKYGRRFREFVGGEITVNGSRKTKSFYEVNSIARLRGSSPFRVVWLVSDRSGKPQIFNIIIEGVNTLTSERVEIGAMLDRRGGDIGRLTADLKNAG</sequence>
<name>A0A6N6JEW4_9RHOB</name>
<dbReference type="Proteomes" id="UP000436822">
    <property type="component" value="Unassembled WGS sequence"/>
</dbReference>
<proteinExistence type="predicted"/>
<evidence type="ECO:0000313" key="2">
    <source>
        <dbReference type="EMBL" id="GFE64766.1"/>
    </source>
</evidence>
<keyword evidence="3" id="KW-1185">Reference proteome</keyword>
<gene>
    <name evidence="2" type="ORF">KIN_18400</name>
</gene>
<evidence type="ECO:0000313" key="3">
    <source>
        <dbReference type="Proteomes" id="UP000436822"/>
    </source>
</evidence>
<dbReference type="RefSeq" id="WP_306439002.1">
    <property type="nucleotide sequence ID" value="NZ_BLJE01000002.1"/>
</dbReference>
<dbReference type="InterPro" id="IPR042245">
    <property type="entry name" value="Tgt2/MlaC_sf"/>
</dbReference>
<organism evidence="2 3">
    <name type="scientific">Litoreibacter roseus</name>
    <dbReference type="NCBI Taxonomy" id="2601869"/>
    <lineage>
        <taxon>Bacteria</taxon>
        <taxon>Pseudomonadati</taxon>
        <taxon>Pseudomonadota</taxon>
        <taxon>Alphaproteobacteria</taxon>
        <taxon>Rhodobacterales</taxon>
        <taxon>Roseobacteraceae</taxon>
        <taxon>Litoreibacter</taxon>
    </lineage>
</organism>
<feature type="chain" id="PRO_5026872613" evidence="1">
    <location>
        <begin position="28"/>
        <end position="202"/>
    </location>
</feature>
<dbReference type="PANTHER" id="PTHR36573:SF1">
    <property type="entry name" value="INTERMEMBRANE PHOSPHOLIPID TRANSPORT SYSTEM BINDING PROTEIN MLAC"/>
    <property type="match status" value="1"/>
</dbReference>
<dbReference type="PROSITE" id="PS51318">
    <property type="entry name" value="TAT"/>
    <property type="match status" value="1"/>
</dbReference>
<dbReference type="Pfam" id="PF05494">
    <property type="entry name" value="MlaC"/>
    <property type="match status" value="1"/>
</dbReference>
<protein>
    <submittedName>
        <fullName evidence="2">ABC transporter</fullName>
    </submittedName>
</protein>
<dbReference type="PANTHER" id="PTHR36573">
    <property type="entry name" value="INTERMEMBRANE PHOSPHOLIPID TRANSPORT SYSTEM BINDING PROTEIN MLAC"/>
    <property type="match status" value="1"/>
</dbReference>
<dbReference type="AlphaFoldDB" id="A0A6N6JEW4"/>
<dbReference type="EMBL" id="BLJE01000002">
    <property type="protein sequence ID" value="GFE64766.1"/>
    <property type="molecule type" value="Genomic_DNA"/>
</dbReference>
<comment type="caution">
    <text evidence="2">The sequence shown here is derived from an EMBL/GenBank/DDBJ whole genome shotgun (WGS) entry which is preliminary data.</text>
</comment>
<dbReference type="Gene3D" id="3.10.450.710">
    <property type="entry name" value="Tgt2/MlaC"/>
    <property type="match status" value="1"/>
</dbReference>
<reference evidence="2 3" key="1">
    <citation type="submission" date="2019-12" db="EMBL/GenBank/DDBJ databases">
        <title>Litoreibacter badius sp. nov., a novel bacteriochlorophyll a-containing bacterium in the genus Litoreibacter.</title>
        <authorList>
            <person name="Kanamuro M."/>
            <person name="Takabe Y."/>
            <person name="Mori K."/>
            <person name="Takaichi S."/>
            <person name="Hanada S."/>
        </authorList>
    </citation>
    <scope>NUCLEOTIDE SEQUENCE [LARGE SCALE GENOMIC DNA]</scope>
    <source>
        <strain evidence="2 3">K6</strain>
    </source>
</reference>
<feature type="signal peptide" evidence="1">
    <location>
        <begin position="1"/>
        <end position="27"/>
    </location>
</feature>
<evidence type="ECO:0000256" key="1">
    <source>
        <dbReference type="SAM" id="SignalP"/>
    </source>
</evidence>
<accession>A0A6N6JEW4</accession>
<dbReference type="InterPro" id="IPR006311">
    <property type="entry name" value="TAT_signal"/>
</dbReference>
<keyword evidence="1" id="KW-0732">Signal</keyword>
<dbReference type="InterPro" id="IPR008869">
    <property type="entry name" value="MlaC/ttg2D"/>
</dbReference>